<dbReference type="InterPro" id="IPR046348">
    <property type="entry name" value="SIS_dom_sf"/>
</dbReference>
<protein>
    <submittedName>
        <fullName evidence="8">Sugar isomerase</fullName>
    </submittedName>
</protein>
<evidence type="ECO:0000256" key="4">
    <source>
        <dbReference type="PIRNR" id="PIRNR004692"/>
    </source>
</evidence>
<evidence type="ECO:0000259" key="7">
    <source>
        <dbReference type="PROSITE" id="PS51464"/>
    </source>
</evidence>
<dbReference type="PANTHER" id="PTHR42745">
    <property type="match status" value="1"/>
</dbReference>
<keyword evidence="3 5" id="KW-0129">CBS domain</keyword>
<dbReference type="GO" id="GO:0016853">
    <property type="term" value="F:isomerase activity"/>
    <property type="evidence" value="ECO:0007669"/>
    <property type="project" value="UniProtKB-KW"/>
</dbReference>
<dbReference type="Gene3D" id="3.10.580.10">
    <property type="entry name" value="CBS-domain"/>
    <property type="match status" value="1"/>
</dbReference>
<name>A0ABN4AWY2_9BURK</name>
<feature type="domain" description="SIS" evidence="7">
    <location>
        <begin position="37"/>
        <end position="180"/>
    </location>
</feature>
<keyword evidence="9" id="KW-1185">Reference proteome</keyword>
<dbReference type="InterPro" id="IPR000644">
    <property type="entry name" value="CBS_dom"/>
</dbReference>
<organism evidence="8 9">
    <name type="scientific">Taylorella equigenitalis ATCC 35865</name>
    <dbReference type="NCBI Taxonomy" id="743973"/>
    <lineage>
        <taxon>Bacteria</taxon>
        <taxon>Pseudomonadati</taxon>
        <taxon>Pseudomonadota</taxon>
        <taxon>Betaproteobacteria</taxon>
        <taxon>Burkholderiales</taxon>
        <taxon>Alcaligenaceae</taxon>
        <taxon>Taylorella</taxon>
    </lineage>
</organism>
<evidence type="ECO:0000256" key="5">
    <source>
        <dbReference type="PROSITE-ProRule" id="PRU00703"/>
    </source>
</evidence>
<dbReference type="Proteomes" id="UP000003121">
    <property type="component" value="Chromosome"/>
</dbReference>
<sequence>MQMKSTDHLESARTTFNIEASALQNIASKIGHEFIDAVELILARKGRVIVTGIGKSGHVARKIASTLSSTGTAAYFVHAAEAIHGDLGMITKDDIVIAISYSGQSAEFATILPIIKRSGAQIIAITGGLESELAQISNIVLNVKVEREACPMGLAPTTSTTATMAMGDAIAIACLKAMQFSDQDFARSHPGGALGRKLLTKVSDIMRPLHDLPIVSVDATMDQILKTMSSKTLGMACSIDDIQKPKGIFTDGDLRRLIQKHGDVRSFTMSQVMSKSPKTISEDLMATEALNIMETYSINLLLVTDEQGKLAGALHMQDLLRSKVI</sequence>
<dbReference type="InterPro" id="IPR035474">
    <property type="entry name" value="SIS_Kpsf"/>
</dbReference>
<evidence type="ECO:0000313" key="8">
    <source>
        <dbReference type="EMBL" id="AFN35359.1"/>
    </source>
</evidence>
<dbReference type="SMART" id="SM00116">
    <property type="entry name" value="CBS"/>
    <property type="match status" value="2"/>
</dbReference>
<proteinExistence type="inferred from homology"/>
<evidence type="ECO:0000256" key="2">
    <source>
        <dbReference type="ARBA" id="ARBA00022737"/>
    </source>
</evidence>
<dbReference type="CDD" id="cd04604">
    <property type="entry name" value="CBS_pair_SIS_assoc"/>
    <property type="match status" value="1"/>
</dbReference>
<dbReference type="InterPro" id="IPR046342">
    <property type="entry name" value="CBS_dom_sf"/>
</dbReference>
<keyword evidence="8" id="KW-0413">Isomerase</keyword>
<gene>
    <name evidence="8" type="ORF">KUI_0258</name>
</gene>
<dbReference type="Gene3D" id="3.40.50.10490">
    <property type="entry name" value="Glucose-6-phosphate isomerase like protein, domain 1"/>
    <property type="match status" value="1"/>
</dbReference>
<evidence type="ECO:0000256" key="1">
    <source>
        <dbReference type="ARBA" id="ARBA00008165"/>
    </source>
</evidence>
<dbReference type="EMBL" id="CP003264">
    <property type="protein sequence ID" value="AFN35359.1"/>
    <property type="molecule type" value="Genomic_DNA"/>
</dbReference>
<dbReference type="SUPFAM" id="SSF53697">
    <property type="entry name" value="SIS domain"/>
    <property type="match status" value="1"/>
</dbReference>
<dbReference type="Pfam" id="PF00571">
    <property type="entry name" value="CBS"/>
    <property type="match status" value="2"/>
</dbReference>
<dbReference type="InterPro" id="IPR001347">
    <property type="entry name" value="SIS_dom"/>
</dbReference>
<dbReference type="CDD" id="cd05014">
    <property type="entry name" value="SIS_Kpsf"/>
    <property type="match status" value="1"/>
</dbReference>
<keyword evidence="2" id="KW-0677">Repeat</keyword>
<dbReference type="PROSITE" id="PS51371">
    <property type="entry name" value="CBS"/>
    <property type="match status" value="2"/>
</dbReference>
<comment type="similarity">
    <text evidence="1 4">Belongs to the SIS family. GutQ/KpsF subfamily.</text>
</comment>
<dbReference type="InterPro" id="IPR004800">
    <property type="entry name" value="KdsD/KpsF-type"/>
</dbReference>
<evidence type="ECO:0000256" key="3">
    <source>
        <dbReference type="ARBA" id="ARBA00023122"/>
    </source>
</evidence>
<dbReference type="Pfam" id="PF01380">
    <property type="entry name" value="SIS"/>
    <property type="match status" value="1"/>
</dbReference>
<evidence type="ECO:0000259" key="6">
    <source>
        <dbReference type="PROSITE" id="PS51371"/>
    </source>
</evidence>
<feature type="domain" description="CBS" evidence="6">
    <location>
        <begin position="273"/>
        <end position="325"/>
    </location>
</feature>
<feature type="domain" description="CBS" evidence="6">
    <location>
        <begin position="206"/>
        <end position="264"/>
    </location>
</feature>
<dbReference type="PIRSF" id="PIRSF004692">
    <property type="entry name" value="KdsD_KpsF"/>
    <property type="match status" value="1"/>
</dbReference>
<dbReference type="NCBIfam" id="TIGR00393">
    <property type="entry name" value="kpsF"/>
    <property type="match status" value="1"/>
</dbReference>
<accession>A0ABN4AWY2</accession>
<dbReference type="InterPro" id="IPR050986">
    <property type="entry name" value="GutQ/KpsF_isomerases"/>
</dbReference>
<evidence type="ECO:0000313" key="9">
    <source>
        <dbReference type="Proteomes" id="UP000003121"/>
    </source>
</evidence>
<reference evidence="8 9" key="1">
    <citation type="journal article" date="2012" name="Vet. Microbiol.">
        <title>Comparative genomic analyses of the Taylorellae.</title>
        <authorList>
            <person name="Hauser H."/>
            <person name="Richter D.C."/>
            <person name="van Tonder A."/>
            <person name="Clark L."/>
            <person name="Preston A."/>
        </authorList>
    </citation>
    <scope>NUCLEOTIDE SEQUENCE [LARGE SCALE GENOMIC DNA]</scope>
    <source>
        <strain evidence="8 9">ATCC 35865</strain>
    </source>
</reference>
<dbReference type="PROSITE" id="PS51464">
    <property type="entry name" value="SIS"/>
    <property type="match status" value="1"/>
</dbReference>
<dbReference type="PANTHER" id="PTHR42745:SF1">
    <property type="entry name" value="ARABINOSE 5-PHOSPHATE ISOMERASE KDSD"/>
    <property type="match status" value="1"/>
</dbReference>
<dbReference type="RefSeq" id="WP_014840113.1">
    <property type="nucleotide sequence ID" value="NC_018108.1"/>
</dbReference>